<reference evidence="1 2" key="1">
    <citation type="submission" date="2019-02" db="EMBL/GenBank/DDBJ databases">
        <title>Deep-cultivation of Planctomycetes and their phenomic and genomic characterization uncovers novel biology.</title>
        <authorList>
            <person name="Wiegand S."/>
            <person name="Jogler M."/>
            <person name="Boedeker C."/>
            <person name="Pinto D."/>
            <person name="Vollmers J."/>
            <person name="Rivas-Marin E."/>
            <person name="Kohn T."/>
            <person name="Peeters S.H."/>
            <person name="Heuer A."/>
            <person name="Rast P."/>
            <person name="Oberbeckmann S."/>
            <person name="Bunk B."/>
            <person name="Jeske O."/>
            <person name="Meyerdierks A."/>
            <person name="Storesund J.E."/>
            <person name="Kallscheuer N."/>
            <person name="Luecker S."/>
            <person name="Lage O.M."/>
            <person name="Pohl T."/>
            <person name="Merkel B.J."/>
            <person name="Hornburger P."/>
            <person name="Mueller R.-W."/>
            <person name="Bruemmer F."/>
            <person name="Labrenz M."/>
            <person name="Spormann A.M."/>
            <person name="Op den Camp H."/>
            <person name="Overmann J."/>
            <person name="Amann R."/>
            <person name="Jetten M.S.M."/>
            <person name="Mascher T."/>
            <person name="Medema M.H."/>
            <person name="Devos D.P."/>
            <person name="Kaster A.-K."/>
            <person name="Ovreas L."/>
            <person name="Rohde M."/>
            <person name="Galperin M.Y."/>
            <person name="Jogler C."/>
        </authorList>
    </citation>
    <scope>NUCLEOTIDE SEQUENCE [LARGE SCALE GENOMIC DNA]</scope>
    <source>
        <strain evidence="1 2">Q31a</strain>
    </source>
</reference>
<proteinExistence type="predicted"/>
<protein>
    <submittedName>
        <fullName evidence="1">Uncharacterized protein</fullName>
    </submittedName>
</protein>
<organism evidence="1 2">
    <name type="scientific">Aureliella helgolandensis</name>
    <dbReference type="NCBI Taxonomy" id="2527968"/>
    <lineage>
        <taxon>Bacteria</taxon>
        <taxon>Pseudomonadati</taxon>
        <taxon>Planctomycetota</taxon>
        <taxon>Planctomycetia</taxon>
        <taxon>Pirellulales</taxon>
        <taxon>Pirellulaceae</taxon>
        <taxon>Aureliella</taxon>
    </lineage>
</organism>
<gene>
    <name evidence="1" type="ORF">Q31a_40010</name>
</gene>
<keyword evidence="2" id="KW-1185">Reference proteome</keyword>
<evidence type="ECO:0000313" key="2">
    <source>
        <dbReference type="Proteomes" id="UP000318017"/>
    </source>
</evidence>
<dbReference type="AlphaFoldDB" id="A0A518GAP6"/>
<evidence type="ECO:0000313" key="1">
    <source>
        <dbReference type="EMBL" id="QDV25674.1"/>
    </source>
</evidence>
<name>A0A518GAP6_9BACT</name>
<dbReference type="KEGG" id="ahel:Q31a_40010"/>
<sequence length="83" mass="9345">MINVNRVAARPAWGLLTKPANRIRRIEYENCSARMDVRRRYKHPPLGGNADSACARPATSILHAQRGHGDAGQFGRATYRSWQ</sequence>
<dbReference type="Proteomes" id="UP000318017">
    <property type="component" value="Chromosome"/>
</dbReference>
<dbReference type="EMBL" id="CP036298">
    <property type="protein sequence ID" value="QDV25674.1"/>
    <property type="molecule type" value="Genomic_DNA"/>
</dbReference>
<accession>A0A518GAP6</accession>